<evidence type="ECO:0000259" key="1">
    <source>
        <dbReference type="Pfam" id="PF01926"/>
    </source>
</evidence>
<accession>A0AAN9BPW9</accession>
<dbReference type="InterPro" id="IPR048422">
    <property type="entry name" value="NOA1/YqeH-like_C"/>
</dbReference>
<dbReference type="Proteomes" id="UP001374579">
    <property type="component" value="Unassembled WGS sequence"/>
</dbReference>
<dbReference type="CDD" id="cd01855">
    <property type="entry name" value="YqeH"/>
    <property type="match status" value="1"/>
</dbReference>
<protein>
    <recommendedName>
        <fullName evidence="5">Nitric oxide associated 1</fullName>
    </recommendedName>
</protein>
<proteinExistence type="predicted"/>
<dbReference type="InterPro" id="IPR006073">
    <property type="entry name" value="GTP-bd"/>
</dbReference>
<sequence>MLIFSRCVLKHLLRSRALSYRRYVHLRFHEQRFWESLSETVLCRRHFVTSSACLKQPARAQGTDRLFKKEGAKEQDVESNDKSVPVIVKLLRQKRENQDQSEGQTQRMSVEELQKSLEDIKWDTDASIKKKQIEELENHDESSQDVDAGDLKFGDVLSEMQSIEDIYFDDDIKIHLPHSEKKAKGKHKVKGTPDPSVPASDVPCSGCGATLHCQDPILPGYLPNEKFKCLTREEMRTSFCQRCFLINVHNMFLDVQVSAETYPQILKEIRTTRALVVVVIDLFDMKNSVFKDLFKYIGRKPLFIVGNKVDIIPQDRPGYLQRTKEALLDVCESAGLNPADRNVLHVCMVSAKTGYGIENLITKLMTAWKLEGHVYVVGSTNVGKSTLFNALLMSDYCKAVARGFINRATVSVWPGTTLNLLKFPIMNPASWRLMLRAKRLAKDETRFRDEEAVRKSRLSDKGSFRAAILTGHLGLTDFRSAQKIAEDEAEAERYTSGQQVVSFAQATDGSVEEISGQHRLGSGPKGPGYQPERFNMHWCHDTPGVVNPEQVINLLEPEELATVLPRSLVQPQCVVVKPGQVLFVTGMGRIDFVEGNKSIYLTAHVAQPVKLHVKDKEEADEFYCDNLGTSTLGVPLGDAERLSKIPSLVGREFQITGVDWDTAAADIQLSSIGWVAVTAGRGMAVTVRAYTPGGRGVHLRSPALLPSYAYFRGKRRGKTPYYRVQTPKLF</sequence>
<gene>
    <name evidence="3" type="ORF">V1264_014200</name>
</gene>
<dbReference type="InterPro" id="IPR027417">
    <property type="entry name" value="P-loop_NTPase"/>
</dbReference>
<evidence type="ECO:0000259" key="2">
    <source>
        <dbReference type="Pfam" id="PF21516"/>
    </source>
</evidence>
<dbReference type="InterPro" id="IPR052807">
    <property type="entry name" value="Mito_transl_resp_regulator"/>
</dbReference>
<comment type="caution">
    <text evidence="3">The sequence shown here is derived from an EMBL/GenBank/DDBJ whole genome shotgun (WGS) entry which is preliminary data.</text>
</comment>
<keyword evidence="4" id="KW-1185">Reference proteome</keyword>
<dbReference type="Pfam" id="PF21516">
    <property type="entry name" value="YqeH-like_C"/>
    <property type="match status" value="1"/>
</dbReference>
<dbReference type="GO" id="GO:0005525">
    <property type="term" value="F:GTP binding"/>
    <property type="evidence" value="ECO:0007669"/>
    <property type="project" value="InterPro"/>
</dbReference>
<feature type="domain" description="G" evidence="1">
    <location>
        <begin position="374"/>
        <end position="426"/>
    </location>
</feature>
<organism evidence="3 4">
    <name type="scientific">Littorina saxatilis</name>
    <dbReference type="NCBI Taxonomy" id="31220"/>
    <lineage>
        <taxon>Eukaryota</taxon>
        <taxon>Metazoa</taxon>
        <taxon>Spiralia</taxon>
        <taxon>Lophotrochozoa</taxon>
        <taxon>Mollusca</taxon>
        <taxon>Gastropoda</taxon>
        <taxon>Caenogastropoda</taxon>
        <taxon>Littorinimorpha</taxon>
        <taxon>Littorinoidea</taxon>
        <taxon>Littorinidae</taxon>
        <taxon>Littorina</taxon>
    </lineage>
</organism>
<dbReference type="SUPFAM" id="SSF52540">
    <property type="entry name" value="P-loop containing nucleoside triphosphate hydrolases"/>
    <property type="match status" value="1"/>
</dbReference>
<dbReference type="EMBL" id="JBAMIC010000003">
    <property type="protein sequence ID" value="KAK7110306.1"/>
    <property type="molecule type" value="Genomic_DNA"/>
</dbReference>
<reference evidence="3 4" key="1">
    <citation type="submission" date="2024-02" db="EMBL/GenBank/DDBJ databases">
        <title>Chromosome-scale genome assembly of the rough periwinkle Littorina saxatilis.</title>
        <authorList>
            <person name="De Jode A."/>
            <person name="Faria R."/>
            <person name="Formenti G."/>
            <person name="Sims Y."/>
            <person name="Smith T.P."/>
            <person name="Tracey A."/>
            <person name="Wood J.M.D."/>
            <person name="Zagrodzka Z.B."/>
            <person name="Johannesson K."/>
            <person name="Butlin R.K."/>
            <person name="Leder E.H."/>
        </authorList>
    </citation>
    <scope>NUCLEOTIDE SEQUENCE [LARGE SCALE GENOMIC DNA]</scope>
    <source>
        <strain evidence="3">Snail1</strain>
        <tissue evidence="3">Muscle</tissue>
    </source>
</reference>
<feature type="domain" description="NOA1/YqeH-like C-terminal" evidence="2">
    <location>
        <begin position="601"/>
        <end position="701"/>
    </location>
</feature>
<evidence type="ECO:0008006" key="5">
    <source>
        <dbReference type="Google" id="ProtNLM"/>
    </source>
</evidence>
<dbReference type="Pfam" id="PF01926">
    <property type="entry name" value="MMR_HSR1"/>
    <property type="match status" value="1"/>
</dbReference>
<dbReference type="PANTHER" id="PTHR46406">
    <property type="entry name" value="NITRIC OXIDE-ASSOCIATED PROTEIN 1"/>
    <property type="match status" value="1"/>
</dbReference>
<evidence type="ECO:0000313" key="3">
    <source>
        <dbReference type="EMBL" id="KAK7110306.1"/>
    </source>
</evidence>
<name>A0AAN9BPW9_9CAEN</name>
<dbReference type="AlphaFoldDB" id="A0AAN9BPW9"/>
<evidence type="ECO:0000313" key="4">
    <source>
        <dbReference type="Proteomes" id="UP001374579"/>
    </source>
</evidence>
<dbReference type="Gene3D" id="3.40.50.300">
    <property type="entry name" value="P-loop containing nucleotide triphosphate hydrolases"/>
    <property type="match status" value="1"/>
</dbReference>
<dbReference type="PANTHER" id="PTHR46406:SF1">
    <property type="entry name" value="NITRIC OXIDE-ASSOCIATED PROTEIN 1"/>
    <property type="match status" value="1"/>
</dbReference>